<dbReference type="Proteomes" id="UP000199026">
    <property type="component" value="Unassembled WGS sequence"/>
</dbReference>
<proteinExistence type="predicted"/>
<dbReference type="AlphaFoldDB" id="A0A1H3JT55"/>
<dbReference type="STRING" id="576131.SAMN05444486_102140"/>
<reference evidence="1 2" key="1">
    <citation type="submission" date="2016-10" db="EMBL/GenBank/DDBJ databases">
        <authorList>
            <person name="de Groot N.N."/>
        </authorList>
    </citation>
    <scope>NUCLEOTIDE SEQUENCE [LARGE SCALE GENOMIC DNA]</scope>
    <source>
        <strain evidence="1 2">DSM 24677</strain>
    </source>
</reference>
<keyword evidence="2" id="KW-1185">Reference proteome</keyword>
<evidence type="ECO:0000313" key="1">
    <source>
        <dbReference type="EMBL" id="SDY42789.1"/>
    </source>
</evidence>
<dbReference type="EMBL" id="FNPR01000002">
    <property type="protein sequence ID" value="SDY42789.1"/>
    <property type="molecule type" value="Genomic_DNA"/>
</dbReference>
<accession>A0A1H3JT55</accession>
<evidence type="ECO:0000313" key="2">
    <source>
        <dbReference type="Proteomes" id="UP000199026"/>
    </source>
</evidence>
<dbReference type="PIRSF" id="PIRSF032131">
    <property type="entry name" value="UCP032131"/>
    <property type="match status" value="1"/>
</dbReference>
<name>A0A1H3JT55_9RHOB</name>
<protein>
    <recommendedName>
        <fullName evidence="3">DUF1178 family protein</fullName>
    </recommendedName>
</protein>
<gene>
    <name evidence="1" type="ORF">SAMN05444486_102140</name>
</gene>
<sequence>MISFSLKCADGHGFDSWFQSSEAFDKLHAAGMVSCAVCGVSDVQKSLMAPRVSTSKTHKGALTAPAHPAEQALAEMRKKVEANSEYVGPKFADEARKMHLGDAPERAIYGEAKMEDAKKLIEDGVPVLPLPFKPNRSTN</sequence>
<dbReference type="Pfam" id="PF06676">
    <property type="entry name" value="DUF1178"/>
    <property type="match status" value="1"/>
</dbReference>
<organism evidence="1 2">
    <name type="scientific">Lentibacter algarum</name>
    <dbReference type="NCBI Taxonomy" id="576131"/>
    <lineage>
        <taxon>Bacteria</taxon>
        <taxon>Pseudomonadati</taxon>
        <taxon>Pseudomonadota</taxon>
        <taxon>Alphaproteobacteria</taxon>
        <taxon>Rhodobacterales</taxon>
        <taxon>Roseobacteraceae</taxon>
        <taxon>Lentibacter</taxon>
    </lineage>
</organism>
<dbReference type="InterPro" id="IPR009562">
    <property type="entry name" value="DUF1178"/>
</dbReference>
<evidence type="ECO:0008006" key="3">
    <source>
        <dbReference type="Google" id="ProtNLM"/>
    </source>
</evidence>
<dbReference type="OrthoDB" id="9799894at2"/>
<dbReference type="GeneID" id="78124218"/>
<dbReference type="RefSeq" id="WP_089889450.1">
    <property type="nucleotide sequence ID" value="NZ_CALJFH010000008.1"/>
</dbReference>